<feature type="DNA-binding region" description="H-T-H motif" evidence="2">
    <location>
        <begin position="23"/>
        <end position="42"/>
    </location>
</feature>
<keyword evidence="5" id="KW-1185">Reference proteome</keyword>
<evidence type="ECO:0000256" key="2">
    <source>
        <dbReference type="PROSITE-ProRule" id="PRU00335"/>
    </source>
</evidence>
<evidence type="ECO:0000256" key="1">
    <source>
        <dbReference type="ARBA" id="ARBA00023125"/>
    </source>
</evidence>
<comment type="caution">
    <text evidence="4">The sequence shown here is derived from an EMBL/GenBank/DDBJ whole genome shotgun (WGS) entry which is preliminary data.</text>
</comment>
<dbReference type="Pfam" id="PF17940">
    <property type="entry name" value="TetR_C_31"/>
    <property type="match status" value="1"/>
</dbReference>
<dbReference type="InterPro" id="IPR036271">
    <property type="entry name" value="Tet_transcr_reg_TetR-rel_C_sf"/>
</dbReference>
<reference evidence="4 5" key="1">
    <citation type="submission" date="2020-03" db="EMBL/GenBank/DDBJ databases">
        <title>Sequencing the genomes of 1000 actinobacteria strains.</title>
        <authorList>
            <person name="Klenk H.-P."/>
        </authorList>
    </citation>
    <scope>NUCLEOTIDE SEQUENCE [LARGE SCALE GENOMIC DNA]</scope>
    <source>
        <strain evidence="4 5">DSM 16403</strain>
    </source>
</reference>
<dbReference type="RefSeq" id="WP_209066878.1">
    <property type="nucleotide sequence ID" value="NZ_JAATJL010000001.1"/>
</dbReference>
<dbReference type="SUPFAM" id="SSF46689">
    <property type="entry name" value="Homeodomain-like"/>
    <property type="match status" value="1"/>
</dbReference>
<feature type="domain" description="HTH tetR-type" evidence="3">
    <location>
        <begin position="1"/>
        <end position="60"/>
    </location>
</feature>
<keyword evidence="1 2" id="KW-0238">DNA-binding</keyword>
<dbReference type="EMBL" id="JAATJL010000001">
    <property type="protein sequence ID" value="NJC23727.1"/>
    <property type="molecule type" value="Genomic_DNA"/>
</dbReference>
<name>A0A846RUA9_9MICC</name>
<gene>
    <name evidence="4" type="ORF">BJ994_002803</name>
</gene>
<dbReference type="AlphaFoldDB" id="A0A846RUA9"/>
<dbReference type="Gene3D" id="1.10.357.10">
    <property type="entry name" value="Tetracycline Repressor, domain 2"/>
    <property type="match status" value="1"/>
</dbReference>
<proteinExistence type="predicted"/>
<accession>A0A846RUA9</accession>
<dbReference type="SUPFAM" id="SSF48498">
    <property type="entry name" value="Tetracyclin repressor-like, C-terminal domain"/>
    <property type="match status" value="1"/>
</dbReference>
<organism evidence="4 5">
    <name type="scientific">Arthrobacter pigmenti</name>
    <dbReference type="NCBI Taxonomy" id="271432"/>
    <lineage>
        <taxon>Bacteria</taxon>
        <taxon>Bacillati</taxon>
        <taxon>Actinomycetota</taxon>
        <taxon>Actinomycetes</taxon>
        <taxon>Micrococcales</taxon>
        <taxon>Micrococcaceae</taxon>
        <taxon>Arthrobacter</taxon>
    </lineage>
</organism>
<dbReference type="PROSITE" id="PS50977">
    <property type="entry name" value="HTH_TETR_2"/>
    <property type="match status" value="1"/>
</dbReference>
<evidence type="ECO:0000313" key="5">
    <source>
        <dbReference type="Proteomes" id="UP000547458"/>
    </source>
</evidence>
<dbReference type="InterPro" id="IPR009057">
    <property type="entry name" value="Homeodomain-like_sf"/>
</dbReference>
<dbReference type="GO" id="GO:0003677">
    <property type="term" value="F:DNA binding"/>
    <property type="evidence" value="ECO:0007669"/>
    <property type="project" value="UniProtKB-UniRule"/>
</dbReference>
<sequence>MREQLLLDAAIEVLAAGGVRQLTHRAVDAAAQLPLGSTSNRFRSRDALLTGALNRILEREMAVWSALASTKDLDDVGGFASALGRLVEKLTGEHRSLSLARHAVFVEASNRPQLGEEAEKGRAELANWMMPALLTLGSRDPKAHLQYLLALIDGLLTSRLVHPAPDADPAPAIAALLRGLISH</sequence>
<dbReference type="InterPro" id="IPR001647">
    <property type="entry name" value="HTH_TetR"/>
</dbReference>
<dbReference type="InterPro" id="IPR041583">
    <property type="entry name" value="TetR_C_31"/>
</dbReference>
<protein>
    <submittedName>
        <fullName evidence="4">DNA-binding transcriptional regulator YbjK</fullName>
    </submittedName>
</protein>
<evidence type="ECO:0000313" key="4">
    <source>
        <dbReference type="EMBL" id="NJC23727.1"/>
    </source>
</evidence>
<dbReference type="Proteomes" id="UP000547458">
    <property type="component" value="Unassembled WGS sequence"/>
</dbReference>
<evidence type="ECO:0000259" key="3">
    <source>
        <dbReference type="PROSITE" id="PS50977"/>
    </source>
</evidence>